<dbReference type="CDD" id="cd00610">
    <property type="entry name" value="OAT_like"/>
    <property type="match status" value="1"/>
</dbReference>
<gene>
    <name evidence="5" type="ORF">MAE02_44120</name>
</gene>
<sequence length="444" mass="47582">MTAPVMINAYDPSSAGNLDPAVSELIARRERVLGQPYRLFYEEPVHFVRGAGVWLYDAAGNKYLDSYNNVPSVGHCHPRVVEAVARQASQLNVHTRYLDEGIVLYAERLLQMFPHDSSRLMLTCTGSEANDLALRIARTHTAGTGIIVTANAYHGITSAVAQISPSLGLHVPLGYDVRTVPAPKDYGGARDPGEVFMRDVEHAIADLRRHGIRPAALIVDTIFSSDGVFAGSPGFLAPAAEAIRAAGGLFIADEVQAGFGRLGTHMWGFMRHGISPDLVTLGKPMGNGYPIAGVAARPAVLDEFAAKARYFNTFAGSPVACAAGMAVLDVIEDEQLMENAHTVGLHLKEGFEALSKRYPELGSVRGQGLFLGVDLVSADDLSPAPQLAARLVNELRRRRILISASGPHGHVLKIRPPLPFTTEHADMLLAATDEAMKALTTSVG</sequence>
<dbReference type="RefSeq" id="WP_210250121.1">
    <property type="nucleotide sequence ID" value="NZ_BJYU01000072.1"/>
</dbReference>
<dbReference type="InterPro" id="IPR049704">
    <property type="entry name" value="Aminotrans_3_PPA_site"/>
</dbReference>
<evidence type="ECO:0000313" key="5">
    <source>
        <dbReference type="EMBL" id="GEO16716.1"/>
    </source>
</evidence>
<proteinExistence type="inferred from homology"/>
<evidence type="ECO:0000256" key="3">
    <source>
        <dbReference type="ARBA" id="ARBA00022898"/>
    </source>
</evidence>
<evidence type="ECO:0000256" key="2">
    <source>
        <dbReference type="ARBA" id="ARBA00008954"/>
    </source>
</evidence>
<dbReference type="InterPro" id="IPR015424">
    <property type="entry name" value="PyrdxlP-dep_Trfase"/>
</dbReference>
<keyword evidence="6" id="KW-1185">Reference proteome</keyword>
<dbReference type="PROSITE" id="PS00600">
    <property type="entry name" value="AA_TRANSFER_CLASS_3"/>
    <property type="match status" value="1"/>
</dbReference>
<comment type="caution">
    <text evidence="5">The sequence shown here is derived from an EMBL/GenBank/DDBJ whole genome shotgun (WGS) entry which is preliminary data.</text>
</comment>
<keyword evidence="3 4" id="KW-0663">Pyridoxal phosphate</keyword>
<dbReference type="EMBL" id="BJYU01000072">
    <property type="protein sequence ID" value="GEO16716.1"/>
    <property type="molecule type" value="Genomic_DNA"/>
</dbReference>
<reference evidence="5 6" key="1">
    <citation type="submission" date="2019-07" db="EMBL/GenBank/DDBJ databases">
        <title>Whole genome shotgun sequence of Microvirga aerophila NBRC 106136.</title>
        <authorList>
            <person name="Hosoyama A."/>
            <person name="Uohara A."/>
            <person name="Ohji S."/>
            <person name="Ichikawa N."/>
        </authorList>
    </citation>
    <scope>NUCLEOTIDE SEQUENCE [LARGE SCALE GENOMIC DNA]</scope>
    <source>
        <strain evidence="5 6">NBRC 106136</strain>
    </source>
</reference>
<dbReference type="InterPro" id="IPR015421">
    <property type="entry name" value="PyrdxlP-dep_Trfase_major"/>
</dbReference>
<dbReference type="Gene3D" id="3.40.640.10">
    <property type="entry name" value="Type I PLP-dependent aspartate aminotransferase-like (Major domain)"/>
    <property type="match status" value="1"/>
</dbReference>
<dbReference type="PANTHER" id="PTHR45688">
    <property type="match status" value="1"/>
</dbReference>
<evidence type="ECO:0000313" key="6">
    <source>
        <dbReference type="Proteomes" id="UP000321085"/>
    </source>
</evidence>
<dbReference type="Gene3D" id="3.90.1150.10">
    <property type="entry name" value="Aspartate Aminotransferase, domain 1"/>
    <property type="match status" value="1"/>
</dbReference>
<dbReference type="Proteomes" id="UP000321085">
    <property type="component" value="Unassembled WGS sequence"/>
</dbReference>
<organism evidence="5 6">
    <name type="scientific">Microvirga aerophila</name>
    <dbReference type="NCBI Taxonomy" id="670291"/>
    <lineage>
        <taxon>Bacteria</taxon>
        <taxon>Pseudomonadati</taxon>
        <taxon>Pseudomonadota</taxon>
        <taxon>Alphaproteobacteria</taxon>
        <taxon>Hyphomicrobiales</taxon>
        <taxon>Methylobacteriaceae</taxon>
        <taxon>Microvirga</taxon>
    </lineage>
</organism>
<dbReference type="SUPFAM" id="SSF53383">
    <property type="entry name" value="PLP-dependent transferases"/>
    <property type="match status" value="1"/>
</dbReference>
<protein>
    <submittedName>
        <fullName evidence="5">Aminotransferase</fullName>
    </submittedName>
</protein>
<dbReference type="PIRSF" id="PIRSF000521">
    <property type="entry name" value="Transaminase_4ab_Lys_Orn"/>
    <property type="match status" value="1"/>
</dbReference>
<dbReference type="InterPro" id="IPR015422">
    <property type="entry name" value="PyrdxlP-dep_Trfase_small"/>
</dbReference>
<accession>A0A512BXN7</accession>
<dbReference type="AlphaFoldDB" id="A0A512BXN7"/>
<evidence type="ECO:0000256" key="1">
    <source>
        <dbReference type="ARBA" id="ARBA00001933"/>
    </source>
</evidence>
<dbReference type="InterPro" id="IPR005814">
    <property type="entry name" value="Aminotrans_3"/>
</dbReference>
<comment type="cofactor">
    <cofactor evidence="1">
        <name>pyridoxal 5'-phosphate</name>
        <dbReference type="ChEBI" id="CHEBI:597326"/>
    </cofactor>
</comment>
<evidence type="ECO:0000256" key="4">
    <source>
        <dbReference type="RuleBase" id="RU003560"/>
    </source>
</evidence>
<dbReference type="Pfam" id="PF00202">
    <property type="entry name" value="Aminotran_3"/>
    <property type="match status" value="1"/>
</dbReference>
<keyword evidence="5" id="KW-0808">Transferase</keyword>
<dbReference type="PANTHER" id="PTHR45688:SF13">
    <property type="entry name" value="ALANINE--GLYOXYLATE AMINOTRANSFERASE 2-LIKE"/>
    <property type="match status" value="1"/>
</dbReference>
<comment type="similarity">
    <text evidence="2 4">Belongs to the class-III pyridoxal-phosphate-dependent aminotransferase family.</text>
</comment>
<dbReference type="GO" id="GO:0008483">
    <property type="term" value="F:transaminase activity"/>
    <property type="evidence" value="ECO:0007669"/>
    <property type="project" value="UniProtKB-KW"/>
</dbReference>
<keyword evidence="5" id="KW-0032">Aminotransferase</keyword>
<dbReference type="GO" id="GO:0030170">
    <property type="term" value="F:pyridoxal phosphate binding"/>
    <property type="evidence" value="ECO:0007669"/>
    <property type="project" value="InterPro"/>
</dbReference>
<name>A0A512BXN7_9HYPH</name>